<evidence type="ECO:0000256" key="1">
    <source>
        <dbReference type="SAM" id="Phobius"/>
    </source>
</evidence>
<feature type="transmembrane region" description="Helical" evidence="1">
    <location>
        <begin position="62"/>
        <end position="82"/>
    </location>
</feature>
<reference evidence="3" key="3">
    <citation type="submission" date="2018-11" db="EMBL/GenBank/DDBJ databases">
        <authorList>
            <person name="Hwang Y.J."/>
            <person name="Hwang C.Y."/>
        </authorList>
    </citation>
    <scope>NUCLEOTIDE SEQUENCE</scope>
    <source>
        <strain evidence="3">R106</strain>
    </source>
</reference>
<feature type="transmembrane region" description="Helical" evidence="1">
    <location>
        <begin position="12"/>
        <end position="31"/>
    </location>
</feature>
<dbReference type="InterPro" id="IPR014509">
    <property type="entry name" value="YjdF-like"/>
</dbReference>
<keyword evidence="1" id="KW-1133">Transmembrane helix</keyword>
<dbReference type="Pfam" id="PF09997">
    <property type="entry name" value="DUF2238"/>
    <property type="match status" value="1"/>
</dbReference>
<dbReference type="InterPro" id="IPR058534">
    <property type="entry name" value="YjdF"/>
</dbReference>
<keyword evidence="1" id="KW-0812">Transmembrane</keyword>
<evidence type="ECO:0000313" key="2">
    <source>
        <dbReference type="EMBL" id="AZG34070.1"/>
    </source>
</evidence>
<reference evidence="5" key="2">
    <citation type="submission" date="2018-11" db="EMBL/GenBank/DDBJ databases">
        <title>Shewanella sp. R106.</title>
        <authorList>
            <person name="Hwang Y.J."/>
            <person name="Hwang C.Y."/>
        </authorList>
    </citation>
    <scope>NUCLEOTIDE SEQUENCE [LARGE SCALE GENOMIC DNA]</scope>
    <source>
        <strain evidence="5">R106</strain>
    </source>
</reference>
<dbReference type="PIRSF" id="PIRSF020606">
    <property type="entry name" value="UCP020606"/>
    <property type="match status" value="1"/>
</dbReference>
<accession>A0A3N4E5Z9</accession>
<reference evidence="2 4" key="1">
    <citation type="submission" date="2018-11" db="EMBL/GenBank/DDBJ databases">
        <title>Shewanella sp. M2.</title>
        <authorList>
            <person name="Hwang Y.J."/>
            <person name="Hwang C.Y."/>
        </authorList>
    </citation>
    <scope>NUCLEOTIDE SEQUENCE [LARGE SCALE GENOMIC DNA]</scope>
    <source>
        <strain evidence="2 4">M2</strain>
    </source>
</reference>
<evidence type="ECO:0000313" key="5">
    <source>
        <dbReference type="Proteomes" id="UP000278855"/>
    </source>
</evidence>
<name>A0A3N4E5Z9_9GAMM</name>
<organism evidence="3 5">
    <name type="scientific">Shewanella psychromarinicola</name>
    <dbReference type="NCBI Taxonomy" id="2487742"/>
    <lineage>
        <taxon>Bacteria</taxon>
        <taxon>Pseudomonadati</taxon>
        <taxon>Pseudomonadota</taxon>
        <taxon>Gammaproteobacteria</taxon>
        <taxon>Alteromonadales</taxon>
        <taxon>Shewanellaceae</taxon>
        <taxon>Shewanella</taxon>
    </lineage>
</organism>
<keyword evidence="4" id="KW-1185">Reference proteome</keyword>
<dbReference type="OrthoDB" id="9786473at2"/>
<dbReference type="EMBL" id="RKKB01000003">
    <property type="protein sequence ID" value="RPA32162.1"/>
    <property type="molecule type" value="Genomic_DNA"/>
</dbReference>
<dbReference type="EMBL" id="CP034073">
    <property type="protein sequence ID" value="AZG34070.1"/>
    <property type="molecule type" value="Genomic_DNA"/>
</dbReference>
<feature type="transmembrane region" description="Helical" evidence="1">
    <location>
        <begin position="142"/>
        <end position="159"/>
    </location>
</feature>
<protein>
    <submittedName>
        <fullName evidence="3">DUF2238 domain-containing protein</fullName>
    </submittedName>
</protein>
<feature type="transmembrane region" description="Helical" evidence="1">
    <location>
        <begin position="113"/>
        <end position="130"/>
    </location>
</feature>
<evidence type="ECO:0000313" key="3">
    <source>
        <dbReference type="EMBL" id="RPA32162.1"/>
    </source>
</evidence>
<sequence>MTKHNMKHKKYFLILSIIFAIECLVLSISPYDRADWALENVLVVVSVILIAISYKKCPLSRVSYGFIFVFMSLHEIGSYYTYSNVPYDAFLTSYFNFSLNEYMGWTRNNFDRLIHLLYGLLLASPIRELYCRIAGMKGFWSYLAPLNLIMATSMLYELVEWGAAETFGGDLGMAYLGTQGDIWDAHKDMALASLGALIAMAITLYINSRIQKDFGEEWQLSLKLKF</sequence>
<evidence type="ECO:0000313" key="4">
    <source>
        <dbReference type="Proteomes" id="UP000273778"/>
    </source>
</evidence>
<feature type="transmembrane region" description="Helical" evidence="1">
    <location>
        <begin position="37"/>
        <end position="55"/>
    </location>
</feature>
<feature type="transmembrane region" description="Helical" evidence="1">
    <location>
        <begin position="189"/>
        <end position="206"/>
    </location>
</feature>
<gene>
    <name evidence="3" type="ORF">EGC77_09995</name>
    <name evidence="2" type="ORF">EGC80_03400</name>
</gene>
<keyword evidence="1" id="KW-0472">Membrane</keyword>
<dbReference type="Proteomes" id="UP000273778">
    <property type="component" value="Chromosome"/>
</dbReference>
<proteinExistence type="predicted"/>
<dbReference type="Proteomes" id="UP000278855">
    <property type="component" value="Unassembled WGS sequence"/>
</dbReference>
<dbReference type="AlphaFoldDB" id="A0A3N4E5Z9"/>
<dbReference type="KEGG" id="spsr:EGC80_03400"/>